<evidence type="ECO:0000313" key="2">
    <source>
        <dbReference type="Proteomes" id="UP001151699"/>
    </source>
</evidence>
<sequence>MVYDFESYFNRASSYPRSRTYYPSYYSSYTPSYGSYLHDRYYYLHGYYRPWYRSPLTYARTLGNLPYRPNYDYKYDIPDYTYRHYTTYPSKLVSPIYPIAEKYAYTYGLNFDAATRDIRSSTVRLLQECRQSIPRAGSVPRFVRASSLEPSFSDEEYYRTKRAVSRTRMMSEEPSFYRSQFY</sequence>
<keyword evidence="2" id="KW-1185">Reference proteome</keyword>
<dbReference type="EMBL" id="WJQU01002712">
    <property type="protein sequence ID" value="KAJ6631274.1"/>
    <property type="molecule type" value="Genomic_DNA"/>
</dbReference>
<comment type="caution">
    <text evidence="1">The sequence shown here is derived from an EMBL/GenBank/DDBJ whole genome shotgun (WGS) entry which is preliminary data.</text>
</comment>
<proteinExistence type="predicted"/>
<dbReference type="Proteomes" id="UP001151699">
    <property type="component" value="Unassembled WGS sequence"/>
</dbReference>
<dbReference type="OrthoDB" id="7779236at2759"/>
<gene>
    <name evidence="1" type="ORF">Bhyg_17156</name>
</gene>
<dbReference type="AlphaFoldDB" id="A0A9Q0MJG8"/>
<organism evidence="1 2">
    <name type="scientific">Pseudolycoriella hygida</name>
    <dbReference type="NCBI Taxonomy" id="35572"/>
    <lineage>
        <taxon>Eukaryota</taxon>
        <taxon>Metazoa</taxon>
        <taxon>Ecdysozoa</taxon>
        <taxon>Arthropoda</taxon>
        <taxon>Hexapoda</taxon>
        <taxon>Insecta</taxon>
        <taxon>Pterygota</taxon>
        <taxon>Neoptera</taxon>
        <taxon>Endopterygota</taxon>
        <taxon>Diptera</taxon>
        <taxon>Nematocera</taxon>
        <taxon>Sciaroidea</taxon>
        <taxon>Sciaridae</taxon>
        <taxon>Pseudolycoriella</taxon>
    </lineage>
</organism>
<accession>A0A9Q0MJG8</accession>
<reference evidence="1" key="1">
    <citation type="submission" date="2022-07" db="EMBL/GenBank/DDBJ databases">
        <authorList>
            <person name="Trinca V."/>
            <person name="Uliana J.V.C."/>
            <person name="Torres T.T."/>
            <person name="Ward R.J."/>
            <person name="Monesi N."/>
        </authorList>
    </citation>
    <scope>NUCLEOTIDE SEQUENCE</scope>
    <source>
        <strain evidence="1">HSMRA1968</strain>
        <tissue evidence="1">Whole embryos</tissue>
    </source>
</reference>
<evidence type="ECO:0000313" key="1">
    <source>
        <dbReference type="EMBL" id="KAJ6631274.1"/>
    </source>
</evidence>
<protein>
    <submittedName>
        <fullName evidence="1">Uncharacterized protein</fullName>
    </submittedName>
</protein>
<name>A0A9Q0MJG8_9DIPT</name>